<dbReference type="GO" id="GO:0005886">
    <property type="term" value="C:plasma membrane"/>
    <property type="evidence" value="ECO:0007669"/>
    <property type="project" value="UniProtKB-SubCell"/>
</dbReference>
<keyword evidence="12" id="KW-0479">Metal-binding</keyword>
<comment type="function">
    <text evidence="12">Fluoride-specific ion channel. Important for reducing fluoride concentration in the cell, thus reducing its toxicity.</text>
</comment>
<proteinExistence type="inferred from homology"/>
<dbReference type="AlphaFoldDB" id="A0A120FPX0"/>
<keyword evidence="5 12" id="KW-1133">Transmembrane helix</keyword>
<dbReference type="Pfam" id="PF02537">
    <property type="entry name" value="CRCB"/>
    <property type="match status" value="1"/>
</dbReference>
<dbReference type="NCBIfam" id="NF010799">
    <property type="entry name" value="PRK14203.1"/>
    <property type="match status" value="1"/>
</dbReference>
<evidence type="ECO:0000256" key="2">
    <source>
        <dbReference type="ARBA" id="ARBA00022475"/>
    </source>
</evidence>
<dbReference type="EMBL" id="LNCU01000041">
    <property type="protein sequence ID" value="KWV57619.1"/>
    <property type="molecule type" value="Genomic_DNA"/>
</dbReference>
<feature type="transmembrane region" description="Helical" evidence="12">
    <location>
        <begin position="126"/>
        <end position="147"/>
    </location>
</feature>
<evidence type="ECO:0000256" key="11">
    <source>
        <dbReference type="ARBA" id="ARBA00035585"/>
    </source>
</evidence>
<keyword evidence="14" id="KW-1185">Reference proteome</keyword>
<sequence length="149" mass="15837">MIIRDIDLERQVQASKRTWNVLSGFVCIVIGSVLGGCARYFISGVVARNVGETFPWGTMIINVSGAFLIGILGGLATNQSSLMASTNPWLFAVTGFLGCYTTVSSFSLQTLSLARDGETGRAVSNVLLSLILCLSAVTCGFSLSEWLST</sequence>
<feature type="transmembrane region" description="Helical" evidence="12">
    <location>
        <begin position="54"/>
        <end position="76"/>
    </location>
</feature>
<feature type="binding site" evidence="12">
    <location>
        <position position="101"/>
    </location>
    <ligand>
        <name>Na(+)</name>
        <dbReference type="ChEBI" id="CHEBI:29101"/>
        <note>structural</note>
    </ligand>
</feature>
<evidence type="ECO:0000256" key="4">
    <source>
        <dbReference type="ARBA" id="ARBA00022692"/>
    </source>
</evidence>
<dbReference type="OrthoDB" id="9806299at2"/>
<keyword evidence="8 12" id="KW-0472">Membrane</keyword>
<keyword evidence="3" id="KW-0997">Cell inner membrane</keyword>
<keyword evidence="7 12" id="KW-0406">Ion transport</keyword>
<keyword evidence="6 12" id="KW-0915">Sodium</keyword>
<dbReference type="PANTHER" id="PTHR28259:SF1">
    <property type="entry name" value="FLUORIDE EXPORT PROTEIN 1-RELATED"/>
    <property type="match status" value="1"/>
</dbReference>
<comment type="catalytic activity">
    <reaction evidence="11">
        <text>fluoride(in) = fluoride(out)</text>
        <dbReference type="Rhea" id="RHEA:76159"/>
        <dbReference type="ChEBI" id="CHEBI:17051"/>
    </reaction>
    <physiologicalReaction direction="left-to-right" evidence="11">
        <dbReference type="Rhea" id="RHEA:76160"/>
    </physiologicalReaction>
</comment>
<evidence type="ECO:0000256" key="7">
    <source>
        <dbReference type="ARBA" id="ARBA00023065"/>
    </source>
</evidence>
<dbReference type="NCBIfam" id="TIGR00494">
    <property type="entry name" value="crcB"/>
    <property type="match status" value="1"/>
</dbReference>
<evidence type="ECO:0000256" key="1">
    <source>
        <dbReference type="ARBA" id="ARBA00004651"/>
    </source>
</evidence>
<accession>A0A120FPX0</accession>
<reference evidence="13 14" key="1">
    <citation type="submission" date="2015-11" db="EMBL/GenBank/DDBJ databases">
        <title>Draft Genome Sequence of the Strain BR 10303 (Bradyrhizobium sp.) isolated from nodules of Centrolobium paraense.</title>
        <authorList>
            <person name="Zelli J.E."/>
            <person name="Simoes-Araujo J.L."/>
            <person name="Barauna A.C."/>
            <person name="Silva K."/>
        </authorList>
    </citation>
    <scope>NUCLEOTIDE SEQUENCE [LARGE SCALE GENOMIC DNA]</scope>
    <source>
        <strain evidence="13 14">BR 10303</strain>
    </source>
</reference>
<evidence type="ECO:0000256" key="5">
    <source>
        <dbReference type="ARBA" id="ARBA00022989"/>
    </source>
</evidence>
<dbReference type="GO" id="GO:0046872">
    <property type="term" value="F:metal ion binding"/>
    <property type="evidence" value="ECO:0007669"/>
    <property type="project" value="UniProtKB-KW"/>
</dbReference>
<comment type="subcellular location">
    <subcellularLocation>
        <location evidence="1 12">Cell membrane</location>
        <topology evidence="1 12">Multi-pass membrane protein</topology>
    </subcellularLocation>
</comment>
<keyword evidence="2 12" id="KW-1003">Cell membrane</keyword>
<dbReference type="PANTHER" id="PTHR28259">
    <property type="entry name" value="FLUORIDE EXPORT PROTEIN 1-RELATED"/>
    <property type="match status" value="1"/>
</dbReference>
<evidence type="ECO:0000256" key="3">
    <source>
        <dbReference type="ARBA" id="ARBA00022519"/>
    </source>
</evidence>
<evidence type="ECO:0000256" key="10">
    <source>
        <dbReference type="ARBA" id="ARBA00035120"/>
    </source>
</evidence>
<dbReference type="InterPro" id="IPR003691">
    <property type="entry name" value="FluC"/>
</dbReference>
<evidence type="ECO:0000256" key="9">
    <source>
        <dbReference type="ARBA" id="ARBA00023303"/>
    </source>
</evidence>
<organism evidence="13 14">
    <name type="scientific">Bradyrhizobium macuxiense</name>
    <dbReference type="NCBI Taxonomy" id="1755647"/>
    <lineage>
        <taxon>Bacteria</taxon>
        <taxon>Pseudomonadati</taxon>
        <taxon>Pseudomonadota</taxon>
        <taxon>Alphaproteobacteria</taxon>
        <taxon>Hyphomicrobiales</taxon>
        <taxon>Nitrobacteraceae</taxon>
        <taxon>Bradyrhizobium</taxon>
    </lineage>
</organism>
<keyword evidence="9 12" id="KW-0407">Ion channel</keyword>
<dbReference type="GO" id="GO:0140114">
    <property type="term" value="P:cellular detoxification of fluoride"/>
    <property type="evidence" value="ECO:0007669"/>
    <property type="project" value="UniProtKB-UniRule"/>
</dbReference>
<keyword evidence="12" id="KW-0813">Transport</keyword>
<comment type="similarity">
    <text evidence="10 12">Belongs to the fluoride channel Fluc/FEX (TC 1.A.43) family.</text>
</comment>
<evidence type="ECO:0000256" key="12">
    <source>
        <dbReference type="HAMAP-Rule" id="MF_00454"/>
    </source>
</evidence>
<feature type="transmembrane region" description="Helical" evidence="12">
    <location>
        <begin position="88"/>
        <end position="106"/>
    </location>
</feature>
<evidence type="ECO:0000313" key="13">
    <source>
        <dbReference type="EMBL" id="KWV57619.1"/>
    </source>
</evidence>
<keyword evidence="4 12" id="KW-0812">Transmembrane</keyword>
<dbReference type="HAMAP" id="MF_00454">
    <property type="entry name" value="FluC"/>
    <property type="match status" value="1"/>
</dbReference>
<evidence type="ECO:0000256" key="8">
    <source>
        <dbReference type="ARBA" id="ARBA00023136"/>
    </source>
</evidence>
<gene>
    <name evidence="12" type="primary">fluC</name>
    <name evidence="12" type="synonym">crcB</name>
    <name evidence="13" type="ORF">AS156_38565</name>
</gene>
<dbReference type="Proteomes" id="UP000057737">
    <property type="component" value="Unassembled WGS sequence"/>
</dbReference>
<evidence type="ECO:0000256" key="6">
    <source>
        <dbReference type="ARBA" id="ARBA00023053"/>
    </source>
</evidence>
<feature type="binding site" evidence="12">
    <location>
        <position position="98"/>
    </location>
    <ligand>
        <name>Na(+)</name>
        <dbReference type="ChEBI" id="CHEBI:29101"/>
        <note>structural</note>
    </ligand>
</feature>
<protein>
    <recommendedName>
        <fullName evidence="12">Fluoride-specific ion channel FluC</fullName>
    </recommendedName>
</protein>
<comment type="activity regulation">
    <text evidence="12">Na(+) is not transported, but it plays an essential structural role and its presence is essential for fluoride channel function.</text>
</comment>
<evidence type="ECO:0000313" key="14">
    <source>
        <dbReference type="Proteomes" id="UP000057737"/>
    </source>
</evidence>
<comment type="caution">
    <text evidence="13">The sequence shown here is derived from an EMBL/GenBank/DDBJ whole genome shotgun (WGS) entry which is preliminary data.</text>
</comment>
<feature type="transmembrane region" description="Helical" evidence="12">
    <location>
        <begin position="21"/>
        <end position="42"/>
    </location>
</feature>
<name>A0A120FPX0_9BRAD</name>
<dbReference type="GO" id="GO:0062054">
    <property type="term" value="F:fluoride channel activity"/>
    <property type="evidence" value="ECO:0007669"/>
    <property type="project" value="UniProtKB-UniRule"/>
</dbReference>